<evidence type="ECO:0000313" key="2">
    <source>
        <dbReference type="EMBL" id="CAG5094751.1"/>
    </source>
</evidence>
<keyword evidence="3" id="KW-1185">Reference proteome</keyword>
<evidence type="ECO:0000256" key="1">
    <source>
        <dbReference type="SAM" id="MobiDB-lite"/>
    </source>
</evidence>
<dbReference type="Proteomes" id="UP001158576">
    <property type="component" value="Chromosome XSR"/>
</dbReference>
<protein>
    <submittedName>
        <fullName evidence="2">Oidioi.mRNA.OKI2018_I69.XSR.g13837.t1.cds</fullName>
    </submittedName>
</protein>
<name>A0ABN7S836_OIKDI</name>
<feature type="region of interest" description="Disordered" evidence="1">
    <location>
        <begin position="88"/>
        <end position="110"/>
    </location>
</feature>
<organism evidence="2 3">
    <name type="scientific">Oikopleura dioica</name>
    <name type="common">Tunicate</name>
    <dbReference type="NCBI Taxonomy" id="34765"/>
    <lineage>
        <taxon>Eukaryota</taxon>
        <taxon>Metazoa</taxon>
        <taxon>Chordata</taxon>
        <taxon>Tunicata</taxon>
        <taxon>Appendicularia</taxon>
        <taxon>Copelata</taxon>
        <taxon>Oikopleuridae</taxon>
        <taxon>Oikopleura</taxon>
    </lineage>
</organism>
<proteinExistence type="predicted"/>
<evidence type="ECO:0000313" key="3">
    <source>
        <dbReference type="Proteomes" id="UP001158576"/>
    </source>
</evidence>
<accession>A0ABN7S836</accession>
<gene>
    <name evidence="2" type="ORF">OKIOD_LOCUS5395</name>
</gene>
<reference evidence="2 3" key="1">
    <citation type="submission" date="2021-04" db="EMBL/GenBank/DDBJ databases">
        <authorList>
            <person name="Bliznina A."/>
        </authorList>
    </citation>
    <scope>NUCLEOTIDE SEQUENCE [LARGE SCALE GENOMIC DNA]</scope>
</reference>
<sequence>MNYSNEPESYKAKVIQALLNEEEDPHEGIEWTTLEDFMADILPTRAELKVPTTKAKHPSAPSEEKLRSIKTILEEMRKNKENRVDLVQTSKNIQRTDDGFSFKPNSKNQE</sequence>
<dbReference type="EMBL" id="OU015569">
    <property type="protein sequence ID" value="CAG5094751.1"/>
    <property type="molecule type" value="Genomic_DNA"/>
</dbReference>